<feature type="compositionally biased region" description="Low complexity" evidence="1">
    <location>
        <begin position="63"/>
        <end position="77"/>
    </location>
</feature>
<organism evidence="2 3">
    <name type="scientific">Coccomyxa subellipsoidea</name>
    <dbReference type="NCBI Taxonomy" id="248742"/>
    <lineage>
        <taxon>Eukaryota</taxon>
        <taxon>Viridiplantae</taxon>
        <taxon>Chlorophyta</taxon>
        <taxon>core chlorophytes</taxon>
        <taxon>Trebouxiophyceae</taxon>
        <taxon>Trebouxiophyceae incertae sedis</taxon>
        <taxon>Coccomyxaceae</taxon>
        <taxon>Coccomyxa</taxon>
    </lineage>
</organism>
<evidence type="ECO:0000313" key="3">
    <source>
        <dbReference type="Proteomes" id="UP001491310"/>
    </source>
</evidence>
<feature type="region of interest" description="Disordered" evidence="1">
    <location>
        <begin position="1"/>
        <end position="165"/>
    </location>
</feature>
<name>A0ABR2YUV2_9CHLO</name>
<comment type="caution">
    <text evidence="2">The sequence shown here is derived from an EMBL/GenBank/DDBJ whole genome shotgun (WGS) entry which is preliminary data.</text>
</comment>
<feature type="compositionally biased region" description="Polar residues" evidence="1">
    <location>
        <begin position="45"/>
        <end position="56"/>
    </location>
</feature>
<feature type="compositionally biased region" description="Basic and acidic residues" evidence="1">
    <location>
        <begin position="152"/>
        <end position="161"/>
    </location>
</feature>
<protein>
    <submittedName>
        <fullName evidence="2">Uncharacterized protein</fullName>
    </submittedName>
</protein>
<evidence type="ECO:0000313" key="2">
    <source>
        <dbReference type="EMBL" id="KAK9915578.1"/>
    </source>
</evidence>
<evidence type="ECO:0000256" key="1">
    <source>
        <dbReference type="SAM" id="MobiDB-lite"/>
    </source>
</evidence>
<sequence length="250" mass="27024">MSETDPETEALIRQIHREVNGLTRPRRSAGPPGQPRSDEKDRSRPSGTASRPNSSGGRRKLEPGSGSQGDQQPSSDGQKQRSNLKRLRKHGDGERQGNEGSCEIEEQVSTLQAEPRGSAHQDERAAQQEVSGQDGRSEERFIAVASTAAADGRQRAQHSEADPPPSRIKCFYAGVRWGLTLPPEALSSRTSLASSLSAAYGKDGLPCSRGDRLHVVFLDKDGKSSEFPPHTEAGWGTAAKFASRVYVRLG</sequence>
<feature type="compositionally biased region" description="Basic and acidic residues" evidence="1">
    <location>
        <begin position="117"/>
        <end position="126"/>
    </location>
</feature>
<dbReference type="EMBL" id="JALJOT010000004">
    <property type="protein sequence ID" value="KAK9915578.1"/>
    <property type="molecule type" value="Genomic_DNA"/>
</dbReference>
<accession>A0ABR2YUV2</accession>
<gene>
    <name evidence="2" type="ORF">WJX75_001072</name>
</gene>
<proteinExistence type="predicted"/>
<dbReference type="Proteomes" id="UP001491310">
    <property type="component" value="Unassembled WGS sequence"/>
</dbReference>
<keyword evidence="3" id="KW-1185">Reference proteome</keyword>
<reference evidence="2 3" key="1">
    <citation type="journal article" date="2024" name="Nat. Commun.">
        <title>Phylogenomics reveals the evolutionary origins of lichenization in chlorophyte algae.</title>
        <authorList>
            <person name="Puginier C."/>
            <person name="Libourel C."/>
            <person name="Otte J."/>
            <person name="Skaloud P."/>
            <person name="Haon M."/>
            <person name="Grisel S."/>
            <person name="Petersen M."/>
            <person name="Berrin J.G."/>
            <person name="Delaux P.M."/>
            <person name="Dal Grande F."/>
            <person name="Keller J."/>
        </authorList>
    </citation>
    <scope>NUCLEOTIDE SEQUENCE [LARGE SCALE GENOMIC DNA]</scope>
    <source>
        <strain evidence="2 3">SAG 216-7</strain>
    </source>
</reference>